<dbReference type="AlphaFoldDB" id="Q4RAR6"/>
<gene>
    <name evidence="2" type="ORF">GSTENG00036229001</name>
</gene>
<feature type="non-terminal residue" evidence="2">
    <location>
        <position position="1"/>
    </location>
</feature>
<dbReference type="OrthoDB" id="424012at2759"/>
<reference evidence="2" key="1">
    <citation type="journal article" date="2004" name="Nature">
        <title>Genome duplication in the teleost fish Tetraodon nigroviridis reveals the early vertebrate proto-karyotype.</title>
        <authorList>
            <person name="Jaillon O."/>
            <person name="Aury J.-M."/>
            <person name="Brunet F."/>
            <person name="Petit J.-L."/>
            <person name="Stange-Thomann N."/>
            <person name="Mauceli E."/>
            <person name="Bouneau L."/>
            <person name="Fischer C."/>
            <person name="Ozouf-Costaz C."/>
            <person name="Bernot A."/>
            <person name="Nicaud S."/>
            <person name="Jaffe D."/>
            <person name="Fisher S."/>
            <person name="Lutfalla G."/>
            <person name="Dossat C."/>
            <person name="Segurens B."/>
            <person name="Dasilva C."/>
            <person name="Salanoubat M."/>
            <person name="Levy M."/>
            <person name="Boudet N."/>
            <person name="Castellano S."/>
            <person name="Anthouard V."/>
            <person name="Jubin C."/>
            <person name="Castelli V."/>
            <person name="Katinka M."/>
            <person name="Vacherie B."/>
            <person name="Biemont C."/>
            <person name="Skalli Z."/>
            <person name="Cattolico L."/>
            <person name="Poulain J."/>
            <person name="De Berardinis V."/>
            <person name="Cruaud C."/>
            <person name="Duprat S."/>
            <person name="Brottier P."/>
            <person name="Coutanceau J.-P."/>
            <person name="Gouzy J."/>
            <person name="Parra G."/>
            <person name="Lardier G."/>
            <person name="Chapple C."/>
            <person name="McKernan K.J."/>
            <person name="McEwan P."/>
            <person name="Bosak S."/>
            <person name="Kellis M."/>
            <person name="Volff J.-N."/>
            <person name="Guigo R."/>
            <person name="Zody M.C."/>
            <person name="Mesirov J."/>
            <person name="Lindblad-Toh K."/>
            <person name="Birren B."/>
            <person name="Nusbaum C."/>
            <person name="Kahn D."/>
            <person name="Robinson-Rechavi M."/>
            <person name="Laudet V."/>
            <person name="Schachter V."/>
            <person name="Quetier F."/>
            <person name="Saurin W."/>
            <person name="Scarpelli C."/>
            <person name="Wincker P."/>
            <person name="Lander E.S."/>
            <person name="Weissenbach J."/>
            <person name="Roest Crollius H."/>
        </authorList>
    </citation>
    <scope>NUCLEOTIDE SEQUENCE [LARGE SCALE GENOMIC DNA]</scope>
</reference>
<keyword evidence="1" id="KW-0472">Membrane</keyword>
<accession>Q4RAR6</accession>
<organism evidence="2">
    <name type="scientific">Tetraodon nigroviridis</name>
    <name type="common">Spotted green pufferfish</name>
    <name type="synonym">Chelonodon nigroviridis</name>
    <dbReference type="NCBI Taxonomy" id="99883"/>
    <lineage>
        <taxon>Eukaryota</taxon>
        <taxon>Metazoa</taxon>
        <taxon>Chordata</taxon>
        <taxon>Craniata</taxon>
        <taxon>Vertebrata</taxon>
        <taxon>Euteleostomi</taxon>
        <taxon>Actinopterygii</taxon>
        <taxon>Neopterygii</taxon>
        <taxon>Teleostei</taxon>
        <taxon>Neoteleostei</taxon>
        <taxon>Acanthomorphata</taxon>
        <taxon>Eupercaria</taxon>
        <taxon>Tetraodontiformes</taxon>
        <taxon>Tetradontoidea</taxon>
        <taxon>Tetraodontidae</taxon>
        <taxon>Tetraodon</taxon>
    </lineage>
</organism>
<evidence type="ECO:0000313" key="2">
    <source>
        <dbReference type="EMBL" id="CAG14517.1"/>
    </source>
</evidence>
<dbReference type="KEGG" id="tng:GSTEN00036229G001"/>
<dbReference type="EMBL" id="CAAE01023046">
    <property type="protein sequence ID" value="CAG14517.1"/>
    <property type="molecule type" value="Genomic_DNA"/>
</dbReference>
<feature type="transmembrane region" description="Helical" evidence="1">
    <location>
        <begin position="57"/>
        <end position="79"/>
    </location>
</feature>
<protein>
    <submittedName>
        <fullName evidence="2">(spotted green pufferfish) hypothetical protein</fullName>
    </submittedName>
</protein>
<keyword evidence="1" id="KW-1133">Transmembrane helix</keyword>
<evidence type="ECO:0000256" key="1">
    <source>
        <dbReference type="SAM" id="Phobius"/>
    </source>
</evidence>
<name>Q4RAR6_TETNG</name>
<proteinExistence type="predicted"/>
<keyword evidence="1" id="KW-0812">Transmembrane</keyword>
<comment type="caution">
    <text evidence="2">The sequence shown here is derived from an EMBL/GenBank/DDBJ whole genome shotgun (WGS) entry which is preliminary data.</text>
</comment>
<reference evidence="2" key="2">
    <citation type="submission" date="2004-02" db="EMBL/GenBank/DDBJ databases">
        <authorList>
            <consortium name="Genoscope"/>
            <consortium name="Whitehead Institute Centre for Genome Research"/>
        </authorList>
    </citation>
    <scope>NUCLEOTIDE SEQUENCE</scope>
</reference>
<dbReference type="Gene3D" id="3.40.800.20">
    <property type="entry name" value="Histone deacetylase domain"/>
    <property type="match status" value="1"/>
</dbReference>
<sequence length="117" mass="13531">RIRSRKATLEELQSVHSETHVLLFGTNPLNRFKLDNGKPAGRKINIKKSKKNLNNHFLLLYYRNFIPAGFGVVTLWWSWGESLSLSLSLSLTYTHTHTYTYTRTHTCKSVGKEYSSK</sequence>
<dbReference type="InterPro" id="IPR037138">
    <property type="entry name" value="His_deacetylse_dom_sf"/>
</dbReference>